<dbReference type="SUPFAM" id="SSF53448">
    <property type="entry name" value="Nucleotide-diphospho-sugar transferases"/>
    <property type="match status" value="1"/>
</dbReference>
<name>A0A7L7LFD3_9BACT</name>
<sequence>MISVIIPTYNESEHIEKTIKVIFANGNRKDITEVIVVDGGSTDATVQKATAAGARVIMSNKKGRAVQLNYAATLATGSIFYFLHADTLPPPNFTTNIIHSVQAGNGSGCFLLRFDLNNWFLQANCWFTRFAPTFFRFGDQSLFVTKENFAKAGGYNEEYRVLEDQEIIKRLKKTGKFVIIKKPVLTSARKYVSHGIYKTQGIFYLIYALYRLGFSQNRLVSTYKKLIPEEKI</sequence>
<dbReference type="NCBIfam" id="TIGR04283">
    <property type="entry name" value="glyco_like_mftF"/>
    <property type="match status" value="1"/>
</dbReference>
<dbReference type="PANTHER" id="PTHR43646">
    <property type="entry name" value="GLYCOSYLTRANSFERASE"/>
    <property type="match status" value="1"/>
</dbReference>
<dbReference type="PANTHER" id="PTHR43646:SF2">
    <property type="entry name" value="GLYCOSYLTRANSFERASE 2-LIKE DOMAIN-CONTAINING PROTEIN"/>
    <property type="match status" value="1"/>
</dbReference>
<comment type="subcellular location">
    <subcellularLocation>
        <location evidence="1">Cell membrane</location>
    </subcellularLocation>
</comment>
<protein>
    <submittedName>
        <fullName evidence="7">TIGR04283 family arsenosugar biosynthesis glycosyltransferase</fullName>
    </submittedName>
</protein>
<dbReference type="InterPro" id="IPR026461">
    <property type="entry name" value="Trfase_2_rSAM/seldom_assoc"/>
</dbReference>
<evidence type="ECO:0000259" key="6">
    <source>
        <dbReference type="Pfam" id="PF00535"/>
    </source>
</evidence>
<evidence type="ECO:0000256" key="1">
    <source>
        <dbReference type="ARBA" id="ARBA00004236"/>
    </source>
</evidence>
<keyword evidence="4 7" id="KW-0808">Transferase</keyword>
<gene>
    <name evidence="7" type="ORF">HUW48_15320</name>
</gene>
<dbReference type="InterPro" id="IPR029044">
    <property type="entry name" value="Nucleotide-diphossugar_trans"/>
</dbReference>
<proteinExistence type="predicted"/>
<dbReference type="EMBL" id="CP055153">
    <property type="protein sequence ID" value="QMU31576.1"/>
    <property type="molecule type" value="Genomic_DNA"/>
</dbReference>
<dbReference type="GO" id="GO:0016757">
    <property type="term" value="F:glycosyltransferase activity"/>
    <property type="evidence" value="ECO:0007669"/>
    <property type="project" value="UniProtKB-KW"/>
</dbReference>
<evidence type="ECO:0000256" key="5">
    <source>
        <dbReference type="ARBA" id="ARBA00023136"/>
    </source>
</evidence>
<dbReference type="Pfam" id="PF00535">
    <property type="entry name" value="Glycos_transf_2"/>
    <property type="match status" value="1"/>
</dbReference>
<evidence type="ECO:0000313" key="7">
    <source>
        <dbReference type="EMBL" id="QMU31576.1"/>
    </source>
</evidence>
<keyword evidence="3" id="KW-0328">Glycosyltransferase</keyword>
<accession>A0A7L7LFD3</accession>
<dbReference type="KEGG" id="add:HUW48_15320"/>
<dbReference type="AlphaFoldDB" id="A0A7L7LFD3"/>
<dbReference type="CDD" id="cd02522">
    <property type="entry name" value="GT_2_like_a"/>
    <property type="match status" value="1"/>
</dbReference>
<feature type="domain" description="Glycosyltransferase 2-like" evidence="6">
    <location>
        <begin position="3"/>
        <end position="106"/>
    </location>
</feature>
<evidence type="ECO:0000313" key="8">
    <source>
        <dbReference type="Proteomes" id="UP000514509"/>
    </source>
</evidence>
<organism evidence="7 8">
    <name type="scientific">Adhaeribacter radiodurans</name>
    <dbReference type="NCBI Taxonomy" id="2745197"/>
    <lineage>
        <taxon>Bacteria</taxon>
        <taxon>Pseudomonadati</taxon>
        <taxon>Bacteroidota</taxon>
        <taxon>Cytophagia</taxon>
        <taxon>Cytophagales</taxon>
        <taxon>Hymenobacteraceae</taxon>
        <taxon>Adhaeribacter</taxon>
    </lineage>
</organism>
<reference evidence="7 8" key="1">
    <citation type="submission" date="2020-08" db="EMBL/GenBank/DDBJ databases">
        <title>Adhaeribacter dokdonensis sp. nov., isolated from the rhizosphere of Elymus tsukushiensis, a plant native to the Dokdo Islands, Republic of Korea.</title>
        <authorList>
            <person name="Ghim S.Y."/>
        </authorList>
    </citation>
    <scope>NUCLEOTIDE SEQUENCE [LARGE SCALE GENOMIC DNA]</scope>
    <source>
        <strain evidence="7 8">KUDC8001</strain>
    </source>
</reference>
<evidence type="ECO:0000256" key="2">
    <source>
        <dbReference type="ARBA" id="ARBA00022475"/>
    </source>
</evidence>
<dbReference type="Proteomes" id="UP000514509">
    <property type="component" value="Chromosome"/>
</dbReference>
<keyword evidence="8" id="KW-1185">Reference proteome</keyword>
<dbReference type="Gene3D" id="3.90.550.10">
    <property type="entry name" value="Spore Coat Polysaccharide Biosynthesis Protein SpsA, Chain A"/>
    <property type="match status" value="1"/>
</dbReference>
<keyword evidence="5" id="KW-0472">Membrane</keyword>
<evidence type="ECO:0000256" key="4">
    <source>
        <dbReference type="ARBA" id="ARBA00022679"/>
    </source>
</evidence>
<evidence type="ECO:0000256" key="3">
    <source>
        <dbReference type="ARBA" id="ARBA00022676"/>
    </source>
</evidence>
<dbReference type="InterPro" id="IPR001173">
    <property type="entry name" value="Glyco_trans_2-like"/>
</dbReference>
<keyword evidence="2" id="KW-1003">Cell membrane</keyword>
<dbReference type="GO" id="GO:0005886">
    <property type="term" value="C:plasma membrane"/>
    <property type="evidence" value="ECO:0007669"/>
    <property type="project" value="UniProtKB-SubCell"/>
</dbReference>